<comment type="subcellular location">
    <subcellularLocation>
        <location evidence="1">Cytoplasm</location>
    </subcellularLocation>
</comment>
<dbReference type="Pfam" id="PF01814">
    <property type="entry name" value="Hemerythrin"/>
    <property type="match status" value="1"/>
</dbReference>
<dbReference type="InterPro" id="IPR019903">
    <property type="entry name" value="RIC_family"/>
</dbReference>
<keyword evidence="7" id="KW-1185">Reference proteome</keyword>
<dbReference type="PANTHER" id="PTHR36438">
    <property type="entry name" value="IRON-SULFUR CLUSTER REPAIR PROTEIN YTFE"/>
    <property type="match status" value="1"/>
</dbReference>
<accession>A0ABT7L8H2</accession>
<gene>
    <name evidence="6" type="primary">ric</name>
    <name evidence="6" type="ORF">QQS35_17125</name>
</gene>
<evidence type="ECO:0000313" key="7">
    <source>
        <dbReference type="Proteomes" id="UP001235343"/>
    </source>
</evidence>
<dbReference type="Gene3D" id="1.20.120.520">
    <property type="entry name" value="nmb1532 protein domain like"/>
    <property type="match status" value="1"/>
</dbReference>
<keyword evidence="3" id="KW-0479">Metal-binding</keyword>
<dbReference type="RefSeq" id="WP_285933447.1">
    <property type="nucleotide sequence ID" value="NZ_JASTZU010000058.1"/>
</dbReference>
<organism evidence="6 7">
    <name type="scientific">Aquibacillus rhizosphaerae</name>
    <dbReference type="NCBI Taxonomy" id="3051431"/>
    <lineage>
        <taxon>Bacteria</taxon>
        <taxon>Bacillati</taxon>
        <taxon>Bacillota</taxon>
        <taxon>Bacilli</taxon>
        <taxon>Bacillales</taxon>
        <taxon>Bacillaceae</taxon>
        <taxon>Aquibacillus</taxon>
    </lineage>
</organism>
<keyword evidence="2" id="KW-0963">Cytoplasm</keyword>
<dbReference type="NCBIfam" id="TIGR03652">
    <property type="entry name" value="FeS_repair_RIC"/>
    <property type="match status" value="1"/>
</dbReference>
<evidence type="ECO:0000256" key="4">
    <source>
        <dbReference type="ARBA" id="ARBA00023004"/>
    </source>
</evidence>
<dbReference type="PANTHER" id="PTHR36438:SF1">
    <property type="entry name" value="IRON-SULFUR CLUSTER REPAIR PROTEIN YTFE"/>
    <property type="match status" value="1"/>
</dbReference>
<evidence type="ECO:0000256" key="1">
    <source>
        <dbReference type="ARBA" id="ARBA00004496"/>
    </source>
</evidence>
<keyword evidence="4" id="KW-0408">Iron</keyword>
<evidence type="ECO:0000256" key="3">
    <source>
        <dbReference type="ARBA" id="ARBA00022723"/>
    </source>
</evidence>
<reference evidence="6 7" key="1">
    <citation type="submission" date="2023-06" db="EMBL/GenBank/DDBJ databases">
        <title>Aquibacillus rhizosphaerae LR5S19.</title>
        <authorList>
            <person name="Sun J.-Q."/>
        </authorList>
    </citation>
    <scope>NUCLEOTIDE SEQUENCE [LARGE SCALE GENOMIC DNA]</scope>
    <source>
        <strain evidence="6 7">LR5S19</strain>
    </source>
</reference>
<evidence type="ECO:0000313" key="6">
    <source>
        <dbReference type="EMBL" id="MDL4842163.1"/>
    </source>
</evidence>
<name>A0ABT7L8H2_9BACI</name>
<dbReference type="InterPro" id="IPR012312">
    <property type="entry name" value="Hemerythrin-like"/>
</dbReference>
<feature type="domain" description="Hemerythrin-like" evidence="5">
    <location>
        <begin position="84"/>
        <end position="229"/>
    </location>
</feature>
<comment type="caution">
    <text evidence="6">The sequence shown here is derived from an EMBL/GenBank/DDBJ whole genome shotgun (WGS) entry which is preliminary data.</text>
</comment>
<dbReference type="Proteomes" id="UP001235343">
    <property type="component" value="Unassembled WGS sequence"/>
</dbReference>
<dbReference type="Pfam" id="PF04405">
    <property type="entry name" value="ScdA_N"/>
    <property type="match status" value="1"/>
</dbReference>
<evidence type="ECO:0000259" key="5">
    <source>
        <dbReference type="Pfam" id="PF01814"/>
    </source>
</evidence>
<proteinExistence type="predicted"/>
<sequence length="232" mass="27025">MVTFNSNHTAADIVKQFPKASDLFKKNRIDFCCGGDKPLGEVFETKSLSGEEILHELNESYGQWLENGNVEINWDAISDAELIDYILEKHHHYLNEELPALGQFVTKIYRVHGQQHPHLKELHEVYHQLKTDLESHLIEEEKFLFPLIKNYQEKPDLELLESIKKLNQDMEQEHIAAGDFLQKIHQLTNGFEPPEGACNSYRITYARLAELESNTFQHIHLENNILFKKFVS</sequence>
<protein>
    <submittedName>
        <fullName evidence="6">Iron-sulfur cluster repair di-iron protein</fullName>
    </submittedName>
</protein>
<dbReference type="EMBL" id="JASTZU010000058">
    <property type="protein sequence ID" value="MDL4842163.1"/>
    <property type="molecule type" value="Genomic_DNA"/>
</dbReference>
<evidence type="ECO:0000256" key="2">
    <source>
        <dbReference type="ARBA" id="ARBA00022490"/>
    </source>
</evidence>